<feature type="non-terminal residue" evidence="1">
    <location>
        <position position="110"/>
    </location>
</feature>
<accession>A0A7J8QGE1</accession>
<dbReference type="EMBL" id="JABEZZ010000011">
    <property type="protein sequence ID" value="MBA0600320.1"/>
    <property type="molecule type" value="Genomic_DNA"/>
</dbReference>
<dbReference type="Proteomes" id="UP000593578">
    <property type="component" value="Unassembled WGS sequence"/>
</dbReference>
<evidence type="ECO:0000313" key="1">
    <source>
        <dbReference type="EMBL" id="MBA0600320.1"/>
    </source>
</evidence>
<gene>
    <name evidence="1" type="ORF">Gorai_006509</name>
</gene>
<protein>
    <submittedName>
        <fullName evidence="1">Uncharacterized protein</fullName>
    </submittedName>
</protein>
<comment type="caution">
    <text evidence="1">The sequence shown here is derived from an EMBL/GenBank/DDBJ whole genome shotgun (WGS) entry which is preliminary data.</text>
</comment>
<name>A0A7J8QGE1_GOSRA</name>
<proteinExistence type="predicted"/>
<organism evidence="1 2">
    <name type="scientific">Gossypium raimondii</name>
    <name type="common">Peruvian cotton</name>
    <name type="synonym">Gossypium klotzschianum subsp. raimondii</name>
    <dbReference type="NCBI Taxonomy" id="29730"/>
    <lineage>
        <taxon>Eukaryota</taxon>
        <taxon>Viridiplantae</taxon>
        <taxon>Streptophyta</taxon>
        <taxon>Embryophyta</taxon>
        <taxon>Tracheophyta</taxon>
        <taxon>Spermatophyta</taxon>
        <taxon>Magnoliopsida</taxon>
        <taxon>eudicotyledons</taxon>
        <taxon>Gunneridae</taxon>
        <taxon>Pentapetalae</taxon>
        <taxon>rosids</taxon>
        <taxon>malvids</taxon>
        <taxon>Malvales</taxon>
        <taxon>Malvaceae</taxon>
        <taxon>Malvoideae</taxon>
        <taxon>Gossypium</taxon>
    </lineage>
</organism>
<dbReference type="AlphaFoldDB" id="A0A7J8QGE1"/>
<sequence length="110" mass="11922">MVGNFSTQRNSNSPRALRQATDQTCPGLLSCICLQTSPNQMYISRKISKIQVRLPLAPMSEVPPTVMKCFSSQISGSLAILPIILVKPCLVKLEISMVMGTSITIPLSSN</sequence>
<evidence type="ECO:0000313" key="2">
    <source>
        <dbReference type="Proteomes" id="UP000593578"/>
    </source>
</evidence>
<reference evidence="1 2" key="1">
    <citation type="journal article" date="2019" name="Genome Biol. Evol.">
        <title>Insights into the evolution of the New World diploid cottons (Gossypium, subgenus Houzingenia) based on genome sequencing.</title>
        <authorList>
            <person name="Grover C.E."/>
            <person name="Arick M.A. 2nd"/>
            <person name="Thrash A."/>
            <person name="Conover J.L."/>
            <person name="Sanders W.S."/>
            <person name="Peterson D.G."/>
            <person name="Frelichowski J.E."/>
            <person name="Scheffler J.A."/>
            <person name="Scheffler B.E."/>
            <person name="Wendel J.F."/>
        </authorList>
    </citation>
    <scope>NUCLEOTIDE SEQUENCE [LARGE SCALE GENOMIC DNA]</scope>
    <source>
        <strain evidence="1">8</strain>
        <tissue evidence="1">Leaf</tissue>
    </source>
</reference>